<evidence type="ECO:0000313" key="1">
    <source>
        <dbReference type="EMBL" id="MCY4745163.1"/>
    </source>
</evidence>
<sequence>MTADEHLIARWYRIDAAGRIVDVDPDWDRFALSNGGERATRAHVLGRPLADFLTGDITRMYLETALEAARLTGKPRTLPYRCDAPQRRRALEMTLEPLPGGDIIVRHRLLHSEARPPRGPALRYGPPQQAACYRCSQCLRLLAGTPARGAGPASGSADLVVADTVCGRCLGQAMRADAA</sequence>
<protein>
    <submittedName>
        <fullName evidence="1">Uncharacterized protein</fullName>
    </submittedName>
</protein>
<dbReference type="Proteomes" id="UP001076464">
    <property type="component" value="Unassembled WGS sequence"/>
</dbReference>
<keyword evidence="2" id="KW-1185">Reference proteome</keyword>
<reference evidence="1" key="1">
    <citation type="submission" date="2022-08" db="EMBL/GenBank/DDBJ databases">
        <title>Genome sequencing of Pelomonas sp. UHG3.</title>
        <authorList>
            <person name="So Y."/>
        </authorList>
    </citation>
    <scope>NUCLEOTIDE SEQUENCE</scope>
    <source>
        <strain evidence="1">UHG3</strain>
    </source>
</reference>
<organism evidence="1 2">
    <name type="scientific">Roseateles hydrophilus</name>
    <dbReference type="NCBI Taxonomy" id="2975054"/>
    <lineage>
        <taxon>Bacteria</taxon>
        <taxon>Pseudomonadati</taxon>
        <taxon>Pseudomonadota</taxon>
        <taxon>Betaproteobacteria</taxon>
        <taxon>Burkholderiales</taxon>
        <taxon>Sphaerotilaceae</taxon>
        <taxon>Roseateles</taxon>
    </lineage>
</organism>
<dbReference type="EMBL" id="JAPPUY010000002">
    <property type="protein sequence ID" value="MCY4745163.1"/>
    <property type="molecule type" value="Genomic_DNA"/>
</dbReference>
<evidence type="ECO:0000313" key="2">
    <source>
        <dbReference type="Proteomes" id="UP001076464"/>
    </source>
</evidence>
<comment type="caution">
    <text evidence="1">The sequence shown here is derived from an EMBL/GenBank/DDBJ whole genome shotgun (WGS) entry which is preliminary data.</text>
</comment>
<proteinExistence type="predicted"/>
<gene>
    <name evidence="1" type="ORF">NYO99_09290</name>
</gene>
<accession>A0ACC6C9Q6</accession>
<name>A0ACC6C9Q6_9BURK</name>